<feature type="domain" description="SGNH hydrolase-type esterase" evidence="1">
    <location>
        <begin position="62"/>
        <end position="242"/>
    </location>
</feature>
<dbReference type="EMBL" id="LFBV01000010">
    <property type="protein sequence ID" value="OKH90969.1"/>
    <property type="molecule type" value="Genomic_DNA"/>
</dbReference>
<protein>
    <recommendedName>
        <fullName evidence="1">SGNH hydrolase-type esterase domain-containing protein</fullName>
    </recommendedName>
</protein>
<dbReference type="InterPro" id="IPR036514">
    <property type="entry name" value="SGNH_hydro_sf"/>
</dbReference>
<comment type="caution">
    <text evidence="2">The sequence shown here is derived from an EMBL/GenBank/DDBJ whole genome shotgun (WGS) entry which is preliminary data.</text>
</comment>
<dbReference type="PANTHER" id="PTHR30383">
    <property type="entry name" value="THIOESTERASE 1/PROTEASE 1/LYSOPHOSPHOLIPASE L1"/>
    <property type="match status" value="1"/>
</dbReference>
<reference evidence="2 3" key="1">
    <citation type="submission" date="2015-06" db="EMBL/GenBank/DDBJ databases">
        <title>Cloning and characterization of the uncialamcin biosynthetic gene cluster.</title>
        <authorList>
            <person name="Yan X."/>
            <person name="Huang T."/>
            <person name="Ge H."/>
            <person name="Shen B."/>
        </authorList>
    </citation>
    <scope>NUCLEOTIDE SEQUENCE [LARGE SCALE GENOMIC DNA]</scope>
    <source>
        <strain evidence="2 3">DCA2648</strain>
    </source>
</reference>
<dbReference type="InterPro" id="IPR013830">
    <property type="entry name" value="SGNH_hydro"/>
</dbReference>
<dbReference type="GO" id="GO:0004622">
    <property type="term" value="F:phosphatidylcholine lysophospholipase activity"/>
    <property type="evidence" value="ECO:0007669"/>
    <property type="project" value="TreeGrafter"/>
</dbReference>
<evidence type="ECO:0000259" key="1">
    <source>
        <dbReference type="Pfam" id="PF13472"/>
    </source>
</evidence>
<dbReference type="SUPFAM" id="SSF52266">
    <property type="entry name" value="SGNH hydrolase"/>
    <property type="match status" value="1"/>
</dbReference>
<dbReference type="PANTHER" id="PTHR30383:SF5">
    <property type="entry name" value="SGNH HYDROLASE-TYPE ESTERASE DOMAIN-CONTAINING PROTEIN"/>
    <property type="match status" value="1"/>
</dbReference>
<name>A0A1Q4UZL1_9ACTN</name>
<dbReference type="Gene3D" id="3.40.50.1110">
    <property type="entry name" value="SGNH hydrolase"/>
    <property type="match status" value="1"/>
</dbReference>
<dbReference type="CDD" id="cd01836">
    <property type="entry name" value="FeeA_FeeB_like"/>
    <property type="match status" value="1"/>
</dbReference>
<dbReference type="AlphaFoldDB" id="A0A1Q4UZL1"/>
<sequence>MPVPVHRHVPATDTEEDPLLPRSVRAMRRQLTRLPEAGGATEGLTEHHGPGPARPPLRLVMIGDSVAAGVGAPALGEALAGHLAAALTRMTGRPVSWRVSARAGATLPYVRRSLLTGLTDPTSRWTPDLVLVVAGTNDALRLCRPRAFRAEARRLVRDIRLRLGDDVPVVFTGLPDLRGVEGLPAAMRAPLGQYVRLLDRQLLALARQDPGVHHLYSGGMPEIPGSWIAEDRFHPSPEGYRAWARVLAGRLSTLTETLLPDPVR</sequence>
<proteinExistence type="predicted"/>
<dbReference type="Pfam" id="PF13472">
    <property type="entry name" value="Lipase_GDSL_2"/>
    <property type="match status" value="1"/>
</dbReference>
<dbReference type="InterPro" id="IPR051532">
    <property type="entry name" value="Ester_Hydrolysis_Enzymes"/>
</dbReference>
<dbReference type="Proteomes" id="UP000186455">
    <property type="component" value="Unassembled WGS sequence"/>
</dbReference>
<evidence type="ECO:0000313" key="2">
    <source>
        <dbReference type="EMBL" id="OKH90969.1"/>
    </source>
</evidence>
<gene>
    <name evidence="2" type="ORF">AB852_31170</name>
</gene>
<dbReference type="STRING" id="1048205.AB852_31170"/>
<accession>A0A1Q4UZL1</accession>
<evidence type="ECO:0000313" key="3">
    <source>
        <dbReference type="Proteomes" id="UP000186455"/>
    </source>
</evidence>
<keyword evidence="3" id="KW-1185">Reference proteome</keyword>
<organism evidence="2 3">
    <name type="scientific">Streptomyces uncialis</name>
    <dbReference type="NCBI Taxonomy" id="1048205"/>
    <lineage>
        <taxon>Bacteria</taxon>
        <taxon>Bacillati</taxon>
        <taxon>Actinomycetota</taxon>
        <taxon>Actinomycetes</taxon>
        <taxon>Kitasatosporales</taxon>
        <taxon>Streptomycetaceae</taxon>
        <taxon>Streptomyces</taxon>
    </lineage>
</organism>